<evidence type="ECO:0000256" key="9">
    <source>
        <dbReference type="ARBA" id="ARBA00023136"/>
    </source>
</evidence>
<reference evidence="15" key="1">
    <citation type="submission" date="2020-08" db="EMBL/GenBank/DDBJ databases">
        <title>Genome public.</title>
        <authorList>
            <person name="Liu C."/>
            <person name="Sun Q."/>
        </authorList>
    </citation>
    <scope>NUCLEOTIDE SEQUENCE</scope>
    <source>
        <strain evidence="15">NSJ-55</strain>
    </source>
</reference>
<keyword evidence="6" id="KW-0677">Repeat</keyword>
<feature type="active site" evidence="12">
    <location>
        <position position="234"/>
    </location>
</feature>
<feature type="active site" evidence="12">
    <location>
        <position position="412"/>
    </location>
</feature>
<dbReference type="FunFam" id="3.30.870.10:FF:000014">
    <property type="entry name" value="Cardiolipin synthase"/>
    <property type="match status" value="1"/>
</dbReference>
<evidence type="ECO:0000256" key="2">
    <source>
        <dbReference type="ARBA" id="ARBA00022475"/>
    </source>
</evidence>
<dbReference type="EMBL" id="JACOPF010000002">
    <property type="protein sequence ID" value="MBC5689539.1"/>
    <property type="molecule type" value="Genomic_DNA"/>
</dbReference>
<comment type="subcellular location">
    <subcellularLocation>
        <location evidence="1 12">Cell membrane</location>
        <topology evidence="1 12">Multi-pass membrane protein</topology>
    </subcellularLocation>
</comment>
<keyword evidence="2 12" id="KW-1003">Cell membrane</keyword>
<keyword evidence="11 12" id="KW-1208">Phospholipid metabolism</keyword>
<evidence type="ECO:0000256" key="8">
    <source>
        <dbReference type="ARBA" id="ARBA00023098"/>
    </source>
</evidence>
<feature type="transmembrane region" description="Helical" evidence="12">
    <location>
        <begin position="12"/>
        <end position="36"/>
    </location>
</feature>
<dbReference type="GO" id="GO:0005886">
    <property type="term" value="C:plasma membrane"/>
    <property type="evidence" value="ECO:0007669"/>
    <property type="project" value="UniProtKB-SubCell"/>
</dbReference>
<evidence type="ECO:0000256" key="4">
    <source>
        <dbReference type="ARBA" id="ARBA00022679"/>
    </source>
</evidence>
<dbReference type="Pfam" id="PF13396">
    <property type="entry name" value="PLDc_N"/>
    <property type="match status" value="1"/>
</dbReference>
<dbReference type="AlphaFoldDB" id="A0A923LJS5"/>
<evidence type="ECO:0000256" key="1">
    <source>
        <dbReference type="ARBA" id="ARBA00004651"/>
    </source>
</evidence>
<evidence type="ECO:0000256" key="5">
    <source>
        <dbReference type="ARBA" id="ARBA00022692"/>
    </source>
</evidence>
<dbReference type="HAMAP" id="MF_01916">
    <property type="entry name" value="Cardiolipin_synth_Cls"/>
    <property type="match status" value="1"/>
</dbReference>
<keyword evidence="3 12" id="KW-0444">Lipid biosynthesis</keyword>
<dbReference type="InterPro" id="IPR027379">
    <property type="entry name" value="CLS_N"/>
</dbReference>
<dbReference type="RefSeq" id="WP_186876204.1">
    <property type="nucleotide sequence ID" value="NZ_JACOPF010000002.1"/>
</dbReference>
<dbReference type="PROSITE" id="PS50035">
    <property type="entry name" value="PLD"/>
    <property type="match status" value="2"/>
</dbReference>
<feature type="transmembrane region" description="Helical" evidence="12">
    <location>
        <begin position="43"/>
        <end position="65"/>
    </location>
</feature>
<comment type="similarity">
    <text evidence="12">Belongs to the phospholipase D family. Cardiolipin synthase subfamily.</text>
</comment>
<dbReference type="GO" id="GO:0032049">
    <property type="term" value="P:cardiolipin biosynthetic process"/>
    <property type="evidence" value="ECO:0007669"/>
    <property type="project" value="UniProtKB-UniRule"/>
</dbReference>
<evidence type="ECO:0000313" key="15">
    <source>
        <dbReference type="EMBL" id="MBC5689539.1"/>
    </source>
</evidence>
<dbReference type="SMART" id="SM00155">
    <property type="entry name" value="PLDc"/>
    <property type="match status" value="2"/>
</dbReference>
<evidence type="ECO:0000256" key="10">
    <source>
        <dbReference type="ARBA" id="ARBA00023209"/>
    </source>
</evidence>
<evidence type="ECO:0000256" key="11">
    <source>
        <dbReference type="ARBA" id="ARBA00023264"/>
    </source>
</evidence>
<evidence type="ECO:0000256" key="12">
    <source>
        <dbReference type="HAMAP-Rule" id="MF_01916"/>
    </source>
</evidence>
<keyword evidence="5 12" id="KW-0812">Transmembrane</keyword>
<dbReference type="InterPro" id="IPR030874">
    <property type="entry name" value="Cardiolipin_synth_Firmi"/>
</dbReference>
<sequence length="494" mass="57661">MSVTETIWNLLVAGYDFIMDNLLVINILLSLVIVFFQRRSPQTVWTWLLLLYFIPILGFLLYLVIGQDFHKSRMFKAKEIEGELKYAVRRQEETIYRKQLRLANPEMARFKDLILYNLEAGEAVLTDNNEVRIYTDGKEKFRALIEEMKQAKRYIHLQYYIIRNDELWREIEKVLLQKAKEGVEVRVLFDSMGCRTMHNKDWERLERAGIQVAEFFPALLGQLQLRVNYRNHRKIVVIDGRIGFVGGFNIGREYLGLDTKKFGYWRDTHLCIEGAAVTSLAVRFVLDWNYAAKENLFLEDRLFEIPDYVRRGRDPVQIISSGPDSQTKTIHDNYLRLIHSAKDHVYIQTPYFIPDESIFDALKIASRSGVDVRIMVPCKPDHPFVYWATYSYLGDMVAAGAKCYVYNNGFLHAKTLSVDGMVACVGTANMDIRSFGLNFEVNAVIYSERTVQRLERTFENDMTKCTHVTRKIYDQRGLVIRTKEQFSRLLSPLL</sequence>
<protein>
    <recommendedName>
        <fullName evidence="12 13">Cardiolipin synthase</fullName>
        <shortName evidence="12">CL synthase</shortName>
        <ecNumber evidence="12 13">2.7.8.-</ecNumber>
    </recommendedName>
</protein>
<dbReference type="GO" id="GO:0008808">
    <property type="term" value="F:cardiolipin synthase activity"/>
    <property type="evidence" value="ECO:0007669"/>
    <property type="project" value="UniProtKB-UniRule"/>
</dbReference>
<dbReference type="CDD" id="cd09110">
    <property type="entry name" value="PLDc_CLS_1"/>
    <property type="match status" value="1"/>
</dbReference>
<name>A0A923LJS5_9FIRM</name>
<dbReference type="InterPro" id="IPR025202">
    <property type="entry name" value="PLD-like_dom"/>
</dbReference>
<keyword evidence="4 12" id="KW-0808">Transferase</keyword>
<comment type="function">
    <text evidence="12">Catalyzes the reversible phosphatidyl group transfer from one phosphatidylglycerol molecule to another to form cardiolipin (CL) (diphosphatidylglycerol) and glycerol.</text>
</comment>
<feature type="active site" evidence="12">
    <location>
        <position position="419"/>
    </location>
</feature>
<keyword evidence="8 12" id="KW-0443">Lipid metabolism</keyword>
<accession>A0A923LJS5</accession>
<comment type="catalytic activity">
    <reaction evidence="12">
        <text>2 a 1,2-diacyl-sn-glycero-3-phospho-(1'-sn-glycerol) = a cardiolipin + glycerol</text>
        <dbReference type="Rhea" id="RHEA:31451"/>
        <dbReference type="ChEBI" id="CHEBI:17754"/>
        <dbReference type="ChEBI" id="CHEBI:62237"/>
        <dbReference type="ChEBI" id="CHEBI:64716"/>
    </reaction>
</comment>
<evidence type="ECO:0000256" key="13">
    <source>
        <dbReference type="NCBIfam" id="TIGR04265"/>
    </source>
</evidence>
<evidence type="ECO:0000256" key="3">
    <source>
        <dbReference type="ARBA" id="ARBA00022516"/>
    </source>
</evidence>
<dbReference type="InterPro" id="IPR001736">
    <property type="entry name" value="PLipase_D/transphosphatidylase"/>
</dbReference>
<evidence type="ECO:0000313" key="16">
    <source>
        <dbReference type="Proteomes" id="UP000652477"/>
    </source>
</evidence>
<gene>
    <name evidence="15" type="primary">cls</name>
    <name evidence="15" type="ORF">H8S37_11475</name>
</gene>
<dbReference type="Pfam" id="PF13091">
    <property type="entry name" value="PLDc_2"/>
    <property type="match status" value="2"/>
</dbReference>
<dbReference type="PANTHER" id="PTHR21248:SF22">
    <property type="entry name" value="PHOSPHOLIPASE D"/>
    <property type="match status" value="1"/>
</dbReference>
<feature type="active site" evidence="12">
    <location>
        <position position="239"/>
    </location>
</feature>
<keyword evidence="9 12" id="KW-0472">Membrane</keyword>
<comment type="caution">
    <text evidence="15">The sequence shown here is derived from an EMBL/GenBank/DDBJ whole genome shotgun (WGS) entry which is preliminary data.</text>
</comment>
<dbReference type="Proteomes" id="UP000652477">
    <property type="component" value="Unassembled WGS sequence"/>
</dbReference>
<evidence type="ECO:0000256" key="7">
    <source>
        <dbReference type="ARBA" id="ARBA00022989"/>
    </source>
</evidence>
<dbReference type="CDD" id="cd09112">
    <property type="entry name" value="PLDc_CLS_2"/>
    <property type="match status" value="1"/>
</dbReference>
<dbReference type="InterPro" id="IPR022924">
    <property type="entry name" value="Cardiolipin_synthase"/>
</dbReference>
<dbReference type="SUPFAM" id="SSF56024">
    <property type="entry name" value="Phospholipase D/nuclease"/>
    <property type="match status" value="2"/>
</dbReference>
<organism evidence="15 16">
    <name type="scientific">Mediterraneibacter hominis</name>
    <dbReference type="NCBI Taxonomy" id="2763054"/>
    <lineage>
        <taxon>Bacteria</taxon>
        <taxon>Bacillati</taxon>
        <taxon>Bacillota</taxon>
        <taxon>Clostridia</taxon>
        <taxon>Lachnospirales</taxon>
        <taxon>Lachnospiraceae</taxon>
        <taxon>Mediterraneibacter</taxon>
    </lineage>
</organism>
<keyword evidence="7 12" id="KW-1133">Transmembrane helix</keyword>
<dbReference type="Gene3D" id="3.30.870.10">
    <property type="entry name" value="Endonuclease Chain A"/>
    <property type="match status" value="2"/>
</dbReference>
<dbReference type="PANTHER" id="PTHR21248">
    <property type="entry name" value="CARDIOLIPIN SYNTHASE"/>
    <property type="match status" value="1"/>
</dbReference>
<feature type="active site" evidence="12">
    <location>
        <position position="232"/>
    </location>
</feature>
<evidence type="ECO:0000256" key="6">
    <source>
        <dbReference type="ARBA" id="ARBA00022737"/>
    </source>
</evidence>
<dbReference type="NCBIfam" id="TIGR04265">
    <property type="entry name" value="bac_cardiolipin"/>
    <property type="match status" value="1"/>
</dbReference>
<feature type="domain" description="PLD phosphodiesterase" evidence="14">
    <location>
        <begin position="227"/>
        <end position="254"/>
    </location>
</feature>
<evidence type="ECO:0000259" key="14">
    <source>
        <dbReference type="PROSITE" id="PS50035"/>
    </source>
</evidence>
<proteinExistence type="inferred from homology"/>
<feature type="active site" evidence="12">
    <location>
        <position position="414"/>
    </location>
</feature>
<keyword evidence="10 12" id="KW-0594">Phospholipid biosynthesis</keyword>
<feature type="domain" description="PLD phosphodiesterase" evidence="14">
    <location>
        <begin position="407"/>
        <end position="434"/>
    </location>
</feature>
<dbReference type="EC" id="2.7.8.-" evidence="12 13"/>
<keyword evidence="16" id="KW-1185">Reference proteome</keyword>